<feature type="repeat" description="WD" evidence="7">
    <location>
        <begin position="103"/>
        <end position="141"/>
    </location>
</feature>
<dbReference type="GO" id="GO:0030687">
    <property type="term" value="C:preribosome, large subunit precursor"/>
    <property type="evidence" value="ECO:0007669"/>
    <property type="project" value="UniProtKB-UniRule"/>
</dbReference>
<dbReference type="GO" id="GO:0070545">
    <property type="term" value="C:PeBoW complex"/>
    <property type="evidence" value="ECO:0007669"/>
    <property type="project" value="TreeGrafter"/>
</dbReference>
<dbReference type="PROSITE" id="PS50294">
    <property type="entry name" value="WD_REPEATS_REGION"/>
    <property type="match status" value="3"/>
</dbReference>
<dbReference type="PROSITE" id="PS50082">
    <property type="entry name" value="WD_REPEATS_2"/>
    <property type="match status" value="5"/>
</dbReference>
<dbReference type="InterPro" id="IPR012972">
    <property type="entry name" value="NLE"/>
</dbReference>
<keyword evidence="3 7" id="KW-0853">WD repeat</keyword>
<dbReference type="InterPro" id="IPR020472">
    <property type="entry name" value="WD40_PAC1"/>
</dbReference>
<dbReference type="SMART" id="SM00320">
    <property type="entry name" value="WD40"/>
    <property type="match status" value="7"/>
</dbReference>
<dbReference type="InterPro" id="IPR015943">
    <property type="entry name" value="WD40/YVTN_repeat-like_dom_sf"/>
</dbReference>
<organism evidence="9 10">
    <name type="scientific">Sphaerosporella brunnea</name>
    <dbReference type="NCBI Taxonomy" id="1250544"/>
    <lineage>
        <taxon>Eukaryota</taxon>
        <taxon>Fungi</taxon>
        <taxon>Dikarya</taxon>
        <taxon>Ascomycota</taxon>
        <taxon>Pezizomycotina</taxon>
        <taxon>Pezizomycetes</taxon>
        <taxon>Pezizales</taxon>
        <taxon>Pyronemataceae</taxon>
        <taxon>Sphaerosporella</taxon>
    </lineage>
</organism>
<evidence type="ECO:0000256" key="6">
    <source>
        <dbReference type="HAMAP-Rule" id="MF_03029"/>
    </source>
</evidence>
<dbReference type="FunCoup" id="A0A5J5F395">
    <property type="interactions" value="934"/>
</dbReference>
<dbReference type="HAMAP" id="MF_03029">
    <property type="entry name" value="WDR12"/>
    <property type="match status" value="1"/>
</dbReference>
<keyword evidence="2 6" id="KW-0698">rRNA processing</keyword>
<name>A0A5J5F395_9PEZI</name>
<dbReference type="Pfam" id="PF00400">
    <property type="entry name" value="WD40"/>
    <property type="match status" value="5"/>
</dbReference>
<keyword evidence="10" id="KW-1185">Reference proteome</keyword>
<feature type="repeat" description="WD" evidence="7">
    <location>
        <begin position="148"/>
        <end position="188"/>
    </location>
</feature>
<dbReference type="PRINTS" id="PR00320">
    <property type="entry name" value="GPROTEINBRPT"/>
</dbReference>
<accession>A0A5J5F395</accession>
<dbReference type="PANTHER" id="PTHR19855:SF11">
    <property type="entry name" value="RIBOSOME BIOGENESIS PROTEIN WDR12"/>
    <property type="match status" value="1"/>
</dbReference>
<dbReference type="GO" id="GO:0000463">
    <property type="term" value="P:maturation of LSU-rRNA from tricistronic rRNA transcript (SSU-rRNA, 5.8S rRNA, LSU-rRNA)"/>
    <property type="evidence" value="ECO:0007669"/>
    <property type="project" value="UniProtKB-UniRule"/>
</dbReference>
<reference evidence="9 10" key="1">
    <citation type="submission" date="2019-09" db="EMBL/GenBank/DDBJ databases">
        <title>Draft genome of the ectomycorrhizal ascomycete Sphaerosporella brunnea.</title>
        <authorList>
            <consortium name="DOE Joint Genome Institute"/>
            <person name="Benucci G.M."/>
            <person name="Marozzi G."/>
            <person name="Antonielli L."/>
            <person name="Sanchez S."/>
            <person name="Marco P."/>
            <person name="Wang X."/>
            <person name="Falini L.B."/>
            <person name="Barry K."/>
            <person name="Haridas S."/>
            <person name="Lipzen A."/>
            <person name="Labutti K."/>
            <person name="Grigoriev I.V."/>
            <person name="Murat C."/>
            <person name="Martin F."/>
            <person name="Albertini E."/>
            <person name="Donnini D."/>
            <person name="Bonito G."/>
        </authorList>
    </citation>
    <scope>NUCLEOTIDE SEQUENCE [LARGE SCALE GENOMIC DNA]</scope>
    <source>
        <strain evidence="9 10">Sb_GMNB300</strain>
    </source>
</reference>
<dbReference type="Proteomes" id="UP000326924">
    <property type="component" value="Unassembled WGS sequence"/>
</dbReference>
<dbReference type="GO" id="GO:0005654">
    <property type="term" value="C:nucleoplasm"/>
    <property type="evidence" value="ECO:0007669"/>
    <property type="project" value="UniProtKB-SubCell"/>
</dbReference>
<comment type="caution">
    <text evidence="9">The sequence shown here is derived from an EMBL/GenBank/DDBJ whole genome shotgun (WGS) entry which is preliminary data.</text>
</comment>
<dbReference type="InParanoid" id="A0A5J5F395"/>
<dbReference type="AlphaFoldDB" id="A0A5J5F395"/>
<dbReference type="SUPFAM" id="SSF50978">
    <property type="entry name" value="WD40 repeat-like"/>
    <property type="match status" value="1"/>
</dbReference>
<feature type="repeat" description="WD" evidence="7">
    <location>
        <begin position="354"/>
        <end position="396"/>
    </location>
</feature>
<evidence type="ECO:0000259" key="8">
    <source>
        <dbReference type="Pfam" id="PF08154"/>
    </source>
</evidence>
<feature type="domain" description="NLE" evidence="8">
    <location>
        <begin position="14"/>
        <end position="76"/>
    </location>
</feature>
<sequence length="439" mass="47169">MDLDNPEQQPQSQVQVKFVTRDPEISVPTAPILVPSNLKRLGLSQVVNHLLNSEKPIPFDFLIDGAYLRTTLDSYIAENGLSSESVITLEYVRAAVPPKFLTSFQHDDWVSSVAASTSTQNRDSVILSGSYDGIARVWNLSGEVLCEGAGHQSAIKSVKWIDGDHFVTSSMDRSLRIWRYTSSSAVDASLKPVAEYIGHRSTVESLAVNAAAKHILSAGADGKVGLWSSVPKESPDAPVVDLPARTKKRKLAQTGPKVVQYGALGMLQSHTEPVSGVAFAPQDSTVAYSVSWDHTIRTWDLTTLALVDTKTTQHPLVSLCSLKTLNILACGSSARHIVLHDPRTSAAGVSAATLRGHSNAVVGLSANPANEWQLASAGHDGTVRVWDVRASSSGNLFTINRESDGVASNEKVFDVEWSSVGIVSGGEDKRVQINATPRE</sequence>
<evidence type="ECO:0000256" key="4">
    <source>
        <dbReference type="ARBA" id="ARBA00022737"/>
    </source>
</evidence>
<protein>
    <recommendedName>
        <fullName evidence="6">Ribosome biogenesis protein YTM1</fullName>
    </recommendedName>
</protein>
<dbReference type="InterPro" id="IPR036322">
    <property type="entry name" value="WD40_repeat_dom_sf"/>
</dbReference>
<dbReference type="CDD" id="cd00200">
    <property type="entry name" value="WD40"/>
    <property type="match status" value="1"/>
</dbReference>
<dbReference type="GO" id="GO:0000466">
    <property type="term" value="P:maturation of 5.8S rRNA from tricistronic rRNA transcript (SSU-rRNA, 5.8S rRNA, LSU-rRNA)"/>
    <property type="evidence" value="ECO:0007669"/>
    <property type="project" value="UniProtKB-UniRule"/>
</dbReference>
<keyword evidence="1 6" id="KW-0690">Ribosome biogenesis</keyword>
<dbReference type="Pfam" id="PF08154">
    <property type="entry name" value="NLE"/>
    <property type="match status" value="1"/>
</dbReference>
<keyword evidence="5 6" id="KW-0539">Nucleus</keyword>
<proteinExistence type="inferred from homology"/>
<dbReference type="InterPro" id="IPR019775">
    <property type="entry name" value="WD40_repeat_CS"/>
</dbReference>
<evidence type="ECO:0000256" key="1">
    <source>
        <dbReference type="ARBA" id="ARBA00022517"/>
    </source>
</evidence>
<dbReference type="GO" id="GO:0043021">
    <property type="term" value="F:ribonucleoprotein complex binding"/>
    <property type="evidence" value="ECO:0007669"/>
    <property type="project" value="UniProtKB-UniRule"/>
</dbReference>
<dbReference type="Gene3D" id="2.130.10.10">
    <property type="entry name" value="YVTN repeat-like/Quinoprotein amine dehydrogenase"/>
    <property type="match status" value="1"/>
</dbReference>
<dbReference type="OrthoDB" id="10251381at2759"/>
<comment type="subcellular location">
    <subcellularLocation>
        <location evidence="6">Nucleus</location>
        <location evidence="6">Nucleolus</location>
    </subcellularLocation>
    <subcellularLocation>
        <location evidence="6">Nucleus</location>
        <location evidence="6">Nucleoplasm</location>
    </subcellularLocation>
</comment>
<gene>
    <name evidence="6" type="primary">YTM1</name>
    <name evidence="9" type="ORF">FN846DRAFT_937692</name>
</gene>
<dbReference type="InterPro" id="IPR028599">
    <property type="entry name" value="WDR12/Ytm1"/>
</dbReference>
<dbReference type="InterPro" id="IPR001680">
    <property type="entry name" value="WD40_rpt"/>
</dbReference>
<evidence type="ECO:0000256" key="2">
    <source>
        <dbReference type="ARBA" id="ARBA00022552"/>
    </source>
</evidence>
<evidence type="ECO:0000313" key="9">
    <source>
        <dbReference type="EMBL" id="KAA8910759.1"/>
    </source>
</evidence>
<comment type="function">
    <text evidence="6">Component of the NOP7 complex, which is required for maturation of the 25S and 5.8S ribosomal RNAs and formation of the 60S ribosome.</text>
</comment>
<evidence type="ECO:0000256" key="3">
    <source>
        <dbReference type="ARBA" id="ARBA00022574"/>
    </source>
</evidence>
<evidence type="ECO:0000256" key="5">
    <source>
        <dbReference type="ARBA" id="ARBA00023242"/>
    </source>
</evidence>
<dbReference type="PANTHER" id="PTHR19855">
    <property type="entry name" value="WD40 REPEAT PROTEIN 12, 37"/>
    <property type="match status" value="1"/>
</dbReference>
<keyword evidence="4" id="KW-0677">Repeat</keyword>
<feature type="repeat" description="WD" evidence="7">
    <location>
        <begin position="267"/>
        <end position="309"/>
    </location>
</feature>
<feature type="repeat" description="WD" evidence="7">
    <location>
        <begin position="196"/>
        <end position="228"/>
    </location>
</feature>
<dbReference type="PROSITE" id="PS00678">
    <property type="entry name" value="WD_REPEATS_1"/>
    <property type="match status" value="3"/>
</dbReference>
<dbReference type="EMBL" id="VXIS01000042">
    <property type="protein sequence ID" value="KAA8910759.1"/>
    <property type="molecule type" value="Genomic_DNA"/>
</dbReference>
<comment type="subunit">
    <text evidence="6">Component of the NOP7 complex, composed of ERB1, NOP7 and YTM1. Within the NOP7 complex ERB1 appears to interact directly with NOP7 and YTM1. The NOP7 complex also associates with the 66S pre-ribosome.</text>
</comment>
<evidence type="ECO:0000313" key="10">
    <source>
        <dbReference type="Proteomes" id="UP000326924"/>
    </source>
</evidence>
<comment type="similarity">
    <text evidence="6">Belongs to the WD repeat WDR12/YTM1 family.</text>
</comment>
<evidence type="ECO:0000256" key="7">
    <source>
        <dbReference type="PROSITE-ProRule" id="PRU00221"/>
    </source>
</evidence>